<feature type="compositionally biased region" description="Polar residues" evidence="1">
    <location>
        <begin position="71"/>
        <end position="93"/>
    </location>
</feature>
<proteinExistence type="predicted"/>
<feature type="compositionally biased region" description="Basic residues" evidence="1">
    <location>
        <begin position="107"/>
        <end position="126"/>
    </location>
</feature>
<feature type="compositionally biased region" description="Polar residues" evidence="1">
    <location>
        <begin position="409"/>
        <end position="419"/>
    </location>
</feature>
<feature type="region of interest" description="Disordered" evidence="1">
    <location>
        <begin position="1"/>
        <end position="261"/>
    </location>
</feature>
<feature type="compositionally biased region" description="Low complexity" evidence="1">
    <location>
        <begin position="373"/>
        <end position="382"/>
    </location>
</feature>
<keyword evidence="3" id="KW-1185">Reference proteome</keyword>
<dbReference type="Proteomes" id="UP001147746">
    <property type="component" value="Unassembled WGS sequence"/>
</dbReference>
<comment type="caution">
    <text evidence="2">The sequence shown here is derived from an EMBL/GenBank/DDBJ whole genome shotgun (WGS) entry which is preliminary data.</text>
</comment>
<gene>
    <name evidence="2" type="ORF">N7476_007053</name>
</gene>
<evidence type="ECO:0000313" key="2">
    <source>
        <dbReference type="EMBL" id="KAJ5311193.1"/>
    </source>
</evidence>
<feature type="compositionally biased region" description="Basic and acidic residues" evidence="1">
    <location>
        <begin position="1"/>
        <end position="11"/>
    </location>
</feature>
<dbReference type="EMBL" id="JAPZBO010000007">
    <property type="protein sequence ID" value="KAJ5311193.1"/>
    <property type="molecule type" value="Genomic_DNA"/>
</dbReference>
<name>A0A9W9PV03_9EURO</name>
<protein>
    <submittedName>
        <fullName evidence="2">Uncharacterized protein</fullName>
    </submittedName>
</protein>
<evidence type="ECO:0000256" key="1">
    <source>
        <dbReference type="SAM" id="MobiDB-lite"/>
    </source>
</evidence>
<accession>A0A9W9PV03</accession>
<organism evidence="2 3">
    <name type="scientific">Penicillium atrosanguineum</name>
    <dbReference type="NCBI Taxonomy" id="1132637"/>
    <lineage>
        <taxon>Eukaryota</taxon>
        <taxon>Fungi</taxon>
        <taxon>Dikarya</taxon>
        <taxon>Ascomycota</taxon>
        <taxon>Pezizomycotina</taxon>
        <taxon>Eurotiomycetes</taxon>
        <taxon>Eurotiomycetidae</taxon>
        <taxon>Eurotiales</taxon>
        <taxon>Aspergillaceae</taxon>
        <taxon>Penicillium</taxon>
    </lineage>
</organism>
<feature type="compositionally biased region" description="Basic and acidic residues" evidence="1">
    <location>
        <begin position="337"/>
        <end position="361"/>
    </location>
</feature>
<evidence type="ECO:0000313" key="3">
    <source>
        <dbReference type="Proteomes" id="UP001147746"/>
    </source>
</evidence>
<reference evidence="2" key="1">
    <citation type="submission" date="2022-12" db="EMBL/GenBank/DDBJ databases">
        <authorList>
            <person name="Petersen C."/>
        </authorList>
    </citation>
    <scope>NUCLEOTIDE SEQUENCE</scope>
    <source>
        <strain evidence="2">IBT 21472</strain>
    </source>
</reference>
<sequence>MARTDIHHAREPVFQVSQGRISTGTEGRWTSEKSGPGLSHLDVDALHEPSLFPELPEPTHLSEYRRAPVRSKTTPNITSGDPSWAVESTQLMSPTEPAESPDGHGPRSQKSKPVKPKVHIKPMLRKMSRDEAPSTSIDLSRSSTEQEGLGIYMNLDRDRRRSDSLTGVAFRRTPSGLHNRSTSGTSQFSTGTTSSGSRRGSQYVHPLRPTPRAYTPPLSQSYQTSGNESEQENESPEVESRPLANLETHRPTRAASGPVPRLSLQIESDVLIQGIPNLSQTNVAGRPSFGYSRDNGSTLDTASPVSRSSLDFVFRSRTRTSTDPVSRAATIQAARQAFEEKEAAKARRLEKQQNKAEEKPAWRRVKRKQSDGPESPESPESPAVQPNERLSEKASSSKEPKRPEVRDQQPPTSWKSQSKSTWMLFMTWLRTRVFKIRRKLRKTS</sequence>
<feature type="compositionally biased region" description="Polar residues" evidence="1">
    <location>
        <begin position="133"/>
        <end position="146"/>
    </location>
</feature>
<feature type="compositionally biased region" description="Polar residues" evidence="1">
    <location>
        <begin position="294"/>
        <end position="309"/>
    </location>
</feature>
<dbReference type="AlphaFoldDB" id="A0A9W9PV03"/>
<feature type="compositionally biased region" description="Low complexity" evidence="1">
    <location>
        <begin position="180"/>
        <end position="201"/>
    </location>
</feature>
<feature type="compositionally biased region" description="Polar residues" evidence="1">
    <location>
        <begin position="15"/>
        <end position="25"/>
    </location>
</feature>
<feature type="compositionally biased region" description="Basic and acidic residues" evidence="1">
    <location>
        <begin position="389"/>
        <end position="407"/>
    </location>
</feature>
<feature type="region of interest" description="Disordered" evidence="1">
    <location>
        <begin position="278"/>
        <end position="419"/>
    </location>
</feature>
<reference evidence="2" key="2">
    <citation type="journal article" date="2023" name="IMA Fungus">
        <title>Comparative genomic study of the Penicillium genus elucidates a diverse pangenome and 15 lateral gene transfer events.</title>
        <authorList>
            <person name="Petersen C."/>
            <person name="Sorensen T."/>
            <person name="Nielsen M.R."/>
            <person name="Sondergaard T.E."/>
            <person name="Sorensen J.L."/>
            <person name="Fitzpatrick D.A."/>
            <person name="Frisvad J.C."/>
            <person name="Nielsen K.L."/>
        </authorList>
    </citation>
    <scope>NUCLEOTIDE SEQUENCE</scope>
    <source>
        <strain evidence="2">IBT 21472</strain>
    </source>
</reference>